<dbReference type="InterPro" id="IPR045051">
    <property type="entry name" value="SBT"/>
</dbReference>
<dbReference type="Proteomes" id="UP001172457">
    <property type="component" value="Chromosome 3"/>
</dbReference>
<dbReference type="PANTHER" id="PTHR10795">
    <property type="entry name" value="PROPROTEIN CONVERTASE SUBTILISIN/KEXIN"/>
    <property type="match status" value="1"/>
</dbReference>
<dbReference type="EMBL" id="JARYMX010000003">
    <property type="protein sequence ID" value="KAJ9557723.1"/>
    <property type="molecule type" value="Genomic_DNA"/>
</dbReference>
<comment type="similarity">
    <text evidence="1 6">Belongs to the peptidase S8 family.</text>
</comment>
<dbReference type="Pfam" id="PF00082">
    <property type="entry name" value="Peptidase_S8"/>
    <property type="match status" value="1"/>
</dbReference>
<keyword evidence="3" id="KW-0732">Signal</keyword>
<dbReference type="Gene3D" id="3.50.30.30">
    <property type="match status" value="1"/>
</dbReference>
<organism evidence="9 10">
    <name type="scientific">Centaurea solstitialis</name>
    <name type="common">yellow star-thistle</name>
    <dbReference type="NCBI Taxonomy" id="347529"/>
    <lineage>
        <taxon>Eukaryota</taxon>
        <taxon>Viridiplantae</taxon>
        <taxon>Streptophyta</taxon>
        <taxon>Embryophyta</taxon>
        <taxon>Tracheophyta</taxon>
        <taxon>Spermatophyta</taxon>
        <taxon>Magnoliopsida</taxon>
        <taxon>eudicotyledons</taxon>
        <taxon>Gunneridae</taxon>
        <taxon>Pentapetalae</taxon>
        <taxon>asterids</taxon>
        <taxon>campanulids</taxon>
        <taxon>Asterales</taxon>
        <taxon>Asteraceae</taxon>
        <taxon>Carduoideae</taxon>
        <taxon>Cardueae</taxon>
        <taxon>Centaureinae</taxon>
        <taxon>Centaurea</taxon>
    </lineage>
</organism>
<dbReference type="AlphaFoldDB" id="A0AA38TVX6"/>
<evidence type="ECO:0000256" key="5">
    <source>
        <dbReference type="ARBA" id="ARBA00022825"/>
    </source>
</evidence>
<feature type="non-terminal residue" evidence="9">
    <location>
        <position position="407"/>
    </location>
</feature>
<proteinExistence type="inferred from homology"/>
<accession>A0AA38TVX6</accession>
<dbReference type="Gene3D" id="2.60.40.2310">
    <property type="match status" value="1"/>
</dbReference>
<gene>
    <name evidence="9" type="ORF">OSB04_012337</name>
</gene>
<dbReference type="InterPro" id="IPR023828">
    <property type="entry name" value="Peptidase_S8_Ser-AS"/>
</dbReference>
<sequence>MYPLVYAGDVPNIAAGFNGSSSRFCINNSLDKNLVQGKIILFDFSWTGDAEMLAGAVGYIMGYHGQDFERFPSFGLPVSIVNSDQANSILQYIRSTRNATAIIMKSEDVSNPFSPYVASSSSRGPNSVNTNILKPDLTAPGVRILAAWPPLSPISEAEGDHREVRFNMISGTSMACPHVSGIAAYIKSFNPTWSPAAIKSALMTTVSLMSARINTDAEFAYGAGYLNPMKAMRPGLVYDANEVDYVTFLCHQNYSTHYIRIITDVNISSCSELMIKKTKDLNYPAFVIPTTHNEVIDFNFSRTVTNVGSATSTYRALITQTLVSGLRIQVEPNVLHFEEYGQKLSFKVSVQATIQKQDNPIVSGGLIWDDGVHQVRSPIVVHHGGVTTCKAPVQAPHRLDADGLTPH</sequence>
<evidence type="ECO:0000313" key="9">
    <source>
        <dbReference type="EMBL" id="KAJ9557723.1"/>
    </source>
</evidence>
<keyword evidence="5" id="KW-0720">Serine protease</keyword>
<dbReference type="InterPro" id="IPR000209">
    <property type="entry name" value="Peptidase_S8/S53_dom"/>
</dbReference>
<feature type="domain" description="Subtilisin-like protease fibronectin type-III" evidence="8">
    <location>
        <begin position="280"/>
        <end position="381"/>
    </location>
</feature>
<dbReference type="SUPFAM" id="SSF52743">
    <property type="entry name" value="Subtilisin-like"/>
    <property type="match status" value="1"/>
</dbReference>
<dbReference type="Gene3D" id="3.40.50.200">
    <property type="entry name" value="Peptidase S8/S53 domain"/>
    <property type="match status" value="1"/>
</dbReference>
<evidence type="ECO:0000256" key="6">
    <source>
        <dbReference type="PROSITE-ProRule" id="PRU01240"/>
    </source>
</evidence>
<evidence type="ECO:0000256" key="1">
    <source>
        <dbReference type="ARBA" id="ARBA00011073"/>
    </source>
</evidence>
<protein>
    <recommendedName>
        <fullName evidence="11">Cucumisin</fullName>
    </recommendedName>
</protein>
<evidence type="ECO:0000256" key="3">
    <source>
        <dbReference type="ARBA" id="ARBA00022729"/>
    </source>
</evidence>
<keyword evidence="2" id="KW-0645">Protease</keyword>
<comment type="caution">
    <text evidence="9">The sequence shown here is derived from an EMBL/GenBank/DDBJ whole genome shotgun (WGS) entry which is preliminary data.</text>
</comment>
<evidence type="ECO:0008006" key="11">
    <source>
        <dbReference type="Google" id="ProtNLM"/>
    </source>
</evidence>
<evidence type="ECO:0000259" key="8">
    <source>
        <dbReference type="Pfam" id="PF17766"/>
    </source>
</evidence>
<feature type="domain" description="Peptidase S8/S53" evidence="7">
    <location>
        <begin position="112"/>
        <end position="223"/>
    </location>
</feature>
<evidence type="ECO:0000256" key="4">
    <source>
        <dbReference type="ARBA" id="ARBA00022801"/>
    </source>
</evidence>
<keyword evidence="4" id="KW-0378">Hydrolase</keyword>
<name>A0AA38TVX6_9ASTR</name>
<evidence type="ECO:0000259" key="7">
    <source>
        <dbReference type="Pfam" id="PF00082"/>
    </source>
</evidence>
<dbReference type="InterPro" id="IPR036852">
    <property type="entry name" value="Peptidase_S8/S53_dom_sf"/>
</dbReference>
<keyword evidence="10" id="KW-1185">Reference proteome</keyword>
<dbReference type="GO" id="GO:0006508">
    <property type="term" value="P:proteolysis"/>
    <property type="evidence" value="ECO:0007669"/>
    <property type="project" value="UniProtKB-KW"/>
</dbReference>
<dbReference type="PROSITE" id="PS00138">
    <property type="entry name" value="SUBTILASE_SER"/>
    <property type="match status" value="1"/>
</dbReference>
<evidence type="ECO:0000313" key="10">
    <source>
        <dbReference type="Proteomes" id="UP001172457"/>
    </source>
</evidence>
<dbReference type="InterPro" id="IPR041469">
    <property type="entry name" value="Subtilisin-like_FN3"/>
</dbReference>
<dbReference type="GO" id="GO:0004252">
    <property type="term" value="F:serine-type endopeptidase activity"/>
    <property type="evidence" value="ECO:0007669"/>
    <property type="project" value="InterPro"/>
</dbReference>
<evidence type="ECO:0000256" key="2">
    <source>
        <dbReference type="ARBA" id="ARBA00022670"/>
    </source>
</evidence>
<dbReference type="PROSITE" id="PS51892">
    <property type="entry name" value="SUBTILASE"/>
    <property type="match status" value="1"/>
</dbReference>
<dbReference type="CDD" id="cd02120">
    <property type="entry name" value="PA_subtilisin_like"/>
    <property type="match status" value="1"/>
</dbReference>
<comment type="caution">
    <text evidence="6">Lacks conserved residue(s) required for the propagation of feature annotation.</text>
</comment>
<reference evidence="9" key="1">
    <citation type="submission" date="2023-03" db="EMBL/GenBank/DDBJ databases">
        <title>Chromosome-scale reference genome and RAD-based genetic map of yellow starthistle (Centaurea solstitialis) reveal putative structural variation and QTLs associated with invader traits.</title>
        <authorList>
            <person name="Reatini B."/>
            <person name="Cang F.A."/>
            <person name="Jiang Q."/>
            <person name="Mckibben M.T.W."/>
            <person name="Barker M.S."/>
            <person name="Rieseberg L.H."/>
            <person name="Dlugosch K.M."/>
        </authorList>
    </citation>
    <scope>NUCLEOTIDE SEQUENCE</scope>
    <source>
        <strain evidence="9">CAN-66</strain>
        <tissue evidence="9">Leaf</tissue>
    </source>
</reference>
<dbReference type="Pfam" id="PF17766">
    <property type="entry name" value="fn3_6"/>
    <property type="match status" value="1"/>
</dbReference>